<comment type="caution">
    <text evidence="2">The sequence shown here is derived from an EMBL/GenBank/DDBJ whole genome shotgun (WGS) entry which is preliminary data.</text>
</comment>
<protein>
    <recommendedName>
        <fullName evidence="1">BAH domain-containing protein</fullName>
    </recommendedName>
</protein>
<feature type="domain" description="BAH" evidence="1">
    <location>
        <begin position="47"/>
        <end position="169"/>
    </location>
</feature>
<dbReference type="Gene3D" id="2.30.30.490">
    <property type="match status" value="1"/>
</dbReference>
<proteinExistence type="predicted"/>
<gene>
    <name evidence="2" type="ORF">TRAPUB_5714</name>
</gene>
<reference evidence="2 3" key="1">
    <citation type="submission" date="2016-10" db="EMBL/GenBank/DDBJ databases">
        <title>Genome sequence of the basidiomycete white-rot fungus Trametes pubescens.</title>
        <authorList>
            <person name="Makela M.R."/>
            <person name="Granchi Z."/>
            <person name="Peng M."/>
            <person name="De Vries R.P."/>
            <person name="Grigoriev I."/>
            <person name="Riley R."/>
            <person name="Hilden K."/>
        </authorList>
    </citation>
    <scope>NUCLEOTIDE SEQUENCE [LARGE SCALE GENOMIC DNA]</scope>
    <source>
        <strain evidence="2 3">FBCC735</strain>
    </source>
</reference>
<dbReference type="OrthoDB" id="10259622at2759"/>
<dbReference type="GO" id="GO:0003682">
    <property type="term" value="F:chromatin binding"/>
    <property type="evidence" value="ECO:0007669"/>
    <property type="project" value="InterPro"/>
</dbReference>
<dbReference type="Proteomes" id="UP000184267">
    <property type="component" value="Unassembled WGS sequence"/>
</dbReference>
<evidence type="ECO:0000313" key="3">
    <source>
        <dbReference type="Proteomes" id="UP000184267"/>
    </source>
</evidence>
<dbReference type="STRING" id="154538.A0A1M2V853"/>
<dbReference type="OMA" id="WYWSRND"/>
<dbReference type="EMBL" id="MNAD01001602">
    <property type="protein sequence ID" value="OJT03686.1"/>
    <property type="molecule type" value="Genomic_DNA"/>
</dbReference>
<dbReference type="InterPro" id="IPR001025">
    <property type="entry name" value="BAH_dom"/>
</dbReference>
<organism evidence="2 3">
    <name type="scientific">Trametes pubescens</name>
    <name type="common">White-rot fungus</name>
    <dbReference type="NCBI Taxonomy" id="154538"/>
    <lineage>
        <taxon>Eukaryota</taxon>
        <taxon>Fungi</taxon>
        <taxon>Dikarya</taxon>
        <taxon>Basidiomycota</taxon>
        <taxon>Agaricomycotina</taxon>
        <taxon>Agaricomycetes</taxon>
        <taxon>Polyporales</taxon>
        <taxon>Polyporaceae</taxon>
        <taxon>Trametes</taxon>
    </lineage>
</organism>
<dbReference type="PANTHER" id="PTHR46364">
    <property type="entry name" value="OS08G0421900 PROTEIN"/>
    <property type="match status" value="1"/>
</dbReference>
<dbReference type="PROSITE" id="PS51038">
    <property type="entry name" value="BAH"/>
    <property type="match status" value="1"/>
</dbReference>
<sequence>MKPKKASSNRESQLKAEEERAFAQMIPAYGFEIDIDQLDQPWPFRKVFFKKGDDVMLHSTWDETDDVWIGRILKIRTTPDHQNTLVKVRWYWSRNDVAKHAKSFNPSQCASYERVLSDDYDYVSPHSFEKVVYVHEYDEASLNPPRLKPDDLFVRCKFLHRRKLIKPPLGLETCYCQVAYNPFPTPATQAVTDDPMTTSPRDVMHFCPSVNCRKWYHTSCLLTKQRMLLSLPAEAQDPKHNVIDPLPAQTRNLRLLAVNPDEEVPFTTFEYFYEPESHDDFTFTATVPLTAALQLLGHTPDIVAHLPPGLLAIAQSPIIRYPNSPNEFAVGNIADVVLARRFVYAAVQHSGSPDQNFHFLQLLVRLGAYQQMWEACLDAGTKEGENEYITFLEDMCEELGEFGLLALPLPAYWEQKQEEYRAIEAELSGPAFLCPKCRGAI</sequence>
<evidence type="ECO:0000259" key="1">
    <source>
        <dbReference type="PROSITE" id="PS51038"/>
    </source>
</evidence>
<keyword evidence="3" id="KW-1185">Reference proteome</keyword>
<name>A0A1M2V853_TRAPU</name>
<dbReference type="AlphaFoldDB" id="A0A1M2V853"/>
<dbReference type="InterPro" id="IPR043151">
    <property type="entry name" value="BAH_sf"/>
</dbReference>
<accession>A0A1M2V853</accession>
<evidence type="ECO:0000313" key="2">
    <source>
        <dbReference type="EMBL" id="OJT03686.1"/>
    </source>
</evidence>
<dbReference type="CDD" id="cd04370">
    <property type="entry name" value="BAH"/>
    <property type="match status" value="1"/>
</dbReference>